<proteinExistence type="predicted"/>
<evidence type="ECO:0000313" key="1">
    <source>
        <dbReference type="EMBL" id="KAJ8307724.1"/>
    </source>
</evidence>
<dbReference type="InterPro" id="IPR011042">
    <property type="entry name" value="6-blade_b-propeller_TolB-like"/>
</dbReference>
<dbReference type="SUPFAM" id="SSF63829">
    <property type="entry name" value="Calcium-dependent phosphotriesterase"/>
    <property type="match status" value="1"/>
</dbReference>
<dbReference type="Gene3D" id="2.120.10.30">
    <property type="entry name" value="TolB, C-terminal domain"/>
    <property type="match status" value="1"/>
</dbReference>
<dbReference type="Proteomes" id="UP001217089">
    <property type="component" value="Unassembled WGS sequence"/>
</dbReference>
<accession>A0ABQ9ERT3</accession>
<name>A0ABQ9ERT3_TEGGR</name>
<comment type="caution">
    <text evidence="1">The sequence shown here is derived from an EMBL/GenBank/DDBJ whole genome shotgun (WGS) entry which is preliminary data.</text>
</comment>
<organism evidence="1 2">
    <name type="scientific">Tegillarca granosa</name>
    <name type="common">Malaysian cockle</name>
    <name type="synonym">Anadara granosa</name>
    <dbReference type="NCBI Taxonomy" id="220873"/>
    <lineage>
        <taxon>Eukaryota</taxon>
        <taxon>Metazoa</taxon>
        <taxon>Spiralia</taxon>
        <taxon>Lophotrochozoa</taxon>
        <taxon>Mollusca</taxon>
        <taxon>Bivalvia</taxon>
        <taxon>Autobranchia</taxon>
        <taxon>Pteriomorphia</taxon>
        <taxon>Arcoida</taxon>
        <taxon>Arcoidea</taxon>
        <taxon>Arcidae</taxon>
        <taxon>Tegillarca</taxon>
    </lineage>
</organism>
<dbReference type="EMBL" id="JARBDR010000739">
    <property type="protein sequence ID" value="KAJ8307724.1"/>
    <property type="molecule type" value="Genomic_DNA"/>
</dbReference>
<evidence type="ECO:0008006" key="3">
    <source>
        <dbReference type="Google" id="ProtNLM"/>
    </source>
</evidence>
<gene>
    <name evidence="1" type="ORF">KUTeg_014719</name>
</gene>
<keyword evidence="2" id="KW-1185">Reference proteome</keyword>
<evidence type="ECO:0000313" key="2">
    <source>
        <dbReference type="Proteomes" id="UP001217089"/>
    </source>
</evidence>
<protein>
    <recommendedName>
        <fullName evidence="3">SMP-30/Gluconolactonase/LRE-like region domain-containing protein</fullName>
    </recommendedName>
</protein>
<sequence>MNGSLMFSYLNDNVCFADGRGISVDKDGNIYCCSYRSNNIHQLTPDGQFIKLIVRDITLPYGIAFDRTGKRFLVTHDAVYVLSRSGVTCISYVIVPNFKFLYHWIHAFTTIKLQASATCYMHVPQVTTDDK</sequence>
<reference evidence="1 2" key="1">
    <citation type="submission" date="2022-12" db="EMBL/GenBank/DDBJ databases">
        <title>Chromosome-level genome of Tegillarca granosa.</title>
        <authorList>
            <person name="Kim J."/>
        </authorList>
    </citation>
    <scope>NUCLEOTIDE SEQUENCE [LARGE SCALE GENOMIC DNA]</scope>
    <source>
        <strain evidence="1">Teg-2019</strain>
        <tissue evidence="1">Adductor muscle</tissue>
    </source>
</reference>